<gene>
    <name evidence="1" type="ORF">GCM10007276_34680</name>
</gene>
<protein>
    <submittedName>
        <fullName evidence="1">Uncharacterized protein</fullName>
    </submittedName>
</protein>
<name>A0A8J2YN79_9RHOB</name>
<sequence>MVEMAKAGDIAGLRRSRSIPCRHPPGPSPDIVILLSWRWKRRQRHNPRPDDGGLIDAADKVARTIHGMMTGAEGKVVQLPNRKRKT</sequence>
<dbReference type="Proteomes" id="UP000602745">
    <property type="component" value="Unassembled WGS sequence"/>
</dbReference>
<comment type="caution">
    <text evidence="1">The sequence shown here is derived from an EMBL/GenBank/DDBJ whole genome shotgun (WGS) entry which is preliminary data.</text>
</comment>
<organism evidence="1 2">
    <name type="scientific">Agaricicola taiwanensis</name>
    <dbReference type="NCBI Taxonomy" id="591372"/>
    <lineage>
        <taxon>Bacteria</taxon>
        <taxon>Pseudomonadati</taxon>
        <taxon>Pseudomonadota</taxon>
        <taxon>Alphaproteobacteria</taxon>
        <taxon>Rhodobacterales</taxon>
        <taxon>Paracoccaceae</taxon>
        <taxon>Agaricicola</taxon>
    </lineage>
</organism>
<reference evidence="1" key="1">
    <citation type="journal article" date="2014" name="Int. J. Syst. Evol. Microbiol.">
        <title>Complete genome sequence of Corynebacterium casei LMG S-19264T (=DSM 44701T), isolated from a smear-ripened cheese.</title>
        <authorList>
            <consortium name="US DOE Joint Genome Institute (JGI-PGF)"/>
            <person name="Walter F."/>
            <person name="Albersmeier A."/>
            <person name="Kalinowski J."/>
            <person name="Ruckert C."/>
        </authorList>
    </citation>
    <scope>NUCLEOTIDE SEQUENCE</scope>
    <source>
        <strain evidence="1">CCM 7684</strain>
    </source>
</reference>
<accession>A0A8J2YN79</accession>
<proteinExistence type="predicted"/>
<dbReference type="AlphaFoldDB" id="A0A8J2YN79"/>
<evidence type="ECO:0000313" key="2">
    <source>
        <dbReference type="Proteomes" id="UP000602745"/>
    </source>
</evidence>
<reference evidence="1" key="2">
    <citation type="submission" date="2020-09" db="EMBL/GenBank/DDBJ databases">
        <authorList>
            <person name="Sun Q."/>
            <person name="Sedlacek I."/>
        </authorList>
    </citation>
    <scope>NUCLEOTIDE SEQUENCE</scope>
    <source>
        <strain evidence="1">CCM 7684</strain>
    </source>
</reference>
<keyword evidence="2" id="KW-1185">Reference proteome</keyword>
<evidence type="ECO:0000313" key="1">
    <source>
        <dbReference type="EMBL" id="GGE54727.1"/>
    </source>
</evidence>
<dbReference type="EMBL" id="BMCP01000008">
    <property type="protein sequence ID" value="GGE54727.1"/>
    <property type="molecule type" value="Genomic_DNA"/>
</dbReference>